<dbReference type="PANTHER" id="PTHR35740">
    <property type="entry name" value="OS12G0111700 PROTEIN"/>
    <property type="match status" value="1"/>
</dbReference>
<feature type="compositionally biased region" description="Low complexity" evidence="1">
    <location>
        <begin position="16"/>
        <end position="27"/>
    </location>
</feature>
<feature type="region of interest" description="Disordered" evidence="1">
    <location>
        <begin position="1"/>
        <end position="95"/>
    </location>
</feature>
<organism evidence="2 3">
    <name type="scientific">Jatropha curcas</name>
    <name type="common">Barbados nut</name>
    <dbReference type="NCBI Taxonomy" id="180498"/>
    <lineage>
        <taxon>Eukaryota</taxon>
        <taxon>Viridiplantae</taxon>
        <taxon>Streptophyta</taxon>
        <taxon>Embryophyta</taxon>
        <taxon>Tracheophyta</taxon>
        <taxon>Spermatophyta</taxon>
        <taxon>Magnoliopsida</taxon>
        <taxon>eudicotyledons</taxon>
        <taxon>Gunneridae</taxon>
        <taxon>Pentapetalae</taxon>
        <taxon>rosids</taxon>
        <taxon>fabids</taxon>
        <taxon>Malpighiales</taxon>
        <taxon>Euphorbiaceae</taxon>
        <taxon>Crotonoideae</taxon>
        <taxon>Jatropheae</taxon>
        <taxon>Jatropha</taxon>
    </lineage>
</organism>
<dbReference type="PANTHER" id="PTHR35740:SF1">
    <property type="entry name" value="OS12G0111700 PROTEIN"/>
    <property type="match status" value="1"/>
</dbReference>
<feature type="compositionally biased region" description="Polar residues" evidence="1">
    <location>
        <begin position="28"/>
        <end position="39"/>
    </location>
</feature>
<dbReference type="Proteomes" id="UP000027138">
    <property type="component" value="Unassembled WGS sequence"/>
</dbReference>
<feature type="compositionally biased region" description="Polar residues" evidence="1">
    <location>
        <begin position="64"/>
        <end position="74"/>
    </location>
</feature>
<protein>
    <submittedName>
        <fullName evidence="2">Uncharacterized protein</fullName>
    </submittedName>
</protein>
<gene>
    <name evidence="2" type="ORF">JCGZ_03355</name>
</gene>
<keyword evidence="3" id="KW-1185">Reference proteome</keyword>
<name>A0A067JQ95_JATCU</name>
<evidence type="ECO:0000313" key="2">
    <source>
        <dbReference type="EMBL" id="KDP21684.1"/>
    </source>
</evidence>
<feature type="compositionally biased region" description="Low complexity" evidence="1">
    <location>
        <begin position="40"/>
        <end position="55"/>
    </location>
</feature>
<feature type="compositionally biased region" description="Low complexity" evidence="1">
    <location>
        <begin position="75"/>
        <end position="91"/>
    </location>
</feature>
<sequence length="195" mass="20967">MGNQQTITKVMEGGTRNRSISTNSSRNPLSDCTNTIDALNSSQSSSTPTQNSSSSIKPGKLLTPKTNNISASTKSSESQANNENSPSNPSAVFVPSITTSPRTAKASSLEGTATHNNSELSSVYNRRQSENTRRSKRKAVAEPMSCFPAAKTRVTSSDCRLQLAYMKPESLPVSHTAVNLFPGLVHTARHIKLRE</sequence>
<proteinExistence type="predicted"/>
<dbReference type="OrthoDB" id="1903589at2759"/>
<accession>A0A067JQ95</accession>
<evidence type="ECO:0000256" key="1">
    <source>
        <dbReference type="SAM" id="MobiDB-lite"/>
    </source>
</evidence>
<reference evidence="2 3" key="1">
    <citation type="journal article" date="2014" name="PLoS ONE">
        <title>Global Analysis of Gene Expression Profiles in Physic Nut (Jatropha curcas L.) Seedlings Exposed to Salt Stress.</title>
        <authorList>
            <person name="Zhang L."/>
            <person name="Zhang C."/>
            <person name="Wu P."/>
            <person name="Chen Y."/>
            <person name="Li M."/>
            <person name="Jiang H."/>
            <person name="Wu G."/>
        </authorList>
    </citation>
    <scope>NUCLEOTIDE SEQUENCE [LARGE SCALE GENOMIC DNA]</scope>
    <source>
        <strain evidence="3">cv. GZQX0401</strain>
        <tissue evidence="2">Young leaves</tissue>
    </source>
</reference>
<dbReference type="AlphaFoldDB" id="A0A067JQ95"/>
<evidence type="ECO:0000313" key="3">
    <source>
        <dbReference type="Proteomes" id="UP000027138"/>
    </source>
</evidence>
<dbReference type="EMBL" id="KK915609">
    <property type="protein sequence ID" value="KDP21684.1"/>
    <property type="molecule type" value="Genomic_DNA"/>
</dbReference>